<dbReference type="PANTHER" id="PTHR47506:SF1">
    <property type="entry name" value="HTH-TYPE TRANSCRIPTIONAL REGULATOR YJDC"/>
    <property type="match status" value="1"/>
</dbReference>
<organism evidence="6 7">
    <name type="scientific">Neomesorhizobium albiziae</name>
    <dbReference type="NCBI Taxonomy" id="335020"/>
    <lineage>
        <taxon>Bacteria</taxon>
        <taxon>Pseudomonadati</taxon>
        <taxon>Pseudomonadota</taxon>
        <taxon>Alphaproteobacteria</taxon>
        <taxon>Hyphomicrobiales</taxon>
        <taxon>Phyllobacteriaceae</taxon>
        <taxon>Neomesorhizobium</taxon>
    </lineage>
</organism>
<sequence>MSRTELHDPDIALHSGCDGEIKRPPRERILNSASELFRTHGIGAVGVEIIAELANSNKMTLYRHFGSKEELLCACLRMHAEKTTEIWQSLEDRYPGDAAKQLRAWVEEVTDVVFSDNSACLLANVAVEQKDPNHGIHRIIADAKEAYRVKLTDLCRRAGVAEAEQLADALTLLFEGARIISQSAGPDGPHQKLKQSCLAMINAFSR</sequence>
<keyword evidence="7" id="KW-1185">Reference proteome</keyword>
<evidence type="ECO:0000259" key="5">
    <source>
        <dbReference type="PROSITE" id="PS50977"/>
    </source>
</evidence>
<dbReference type="PROSITE" id="PS50977">
    <property type="entry name" value="HTH_TETR_2"/>
    <property type="match status" value="1"/>
</dbReference>
<dbReference type="Proteomes" id="UP000323300">
    <property type="component" value="Unassembled WGS sequence"/>
</dbReference>
<dbReference type="AlphaFoldDB" id="A0A1I4CS12"/>
<dbReference type="EMBL" id="FOSL01000014">
    <property type="protein sequence ID" value="SFK84042.1"/>
    <property type="molecule type" value="Genomic_DNA"/>
</dbReference>
<evidence type="ECO:0000256" key="1">
    <source>
        <dbReference type="ARBA" id="ARBA00023015"/>
    </source>
</evidence>
<feature type="DNA-binding region" description="H-T-H motif" evidence="4">
    <location>
        <begin position="46"/>
        <end position="65"/>
    </location>
</feature>
<reference evidence="6 7" key="1">
    <citation type="submission" date="2016-10" db="EMBL/GenBank/DDBJ databases">
        <authorList>
            <person name="Varghese N."/>
            <person name="Submissions S."/>
        </authorList>
    </citation>
    <scope>NUCLEOTIDE SEQUENCE [LARGE SCALE GENOMIC DNA]</scope>
    <source>
        <strain evidence="6 7">DSM 21822</strain>
    </source>
</reference>
<evidence type="ECO:0000256" key="4">
    <source>
        <dbReference type="PROSITE-ProRule" id="PRU00335"/>
    </source>
</evidence>
<dbReference type="SUPFAM" id="SSF46689">
    <property type="entry name" value="Homeodomain-like"/>
    <property type="match status" value="1"/>
</dbReference>
<dbReference type="SUPFAM" id="SSF48498">
    <property type="entry name" value="Tetracyclin repressor-like, C-terminal domain"/>
    <property type="match status" value="1"/>
</dbReference>
<evidence type="ECO:0000256" key="2">
    <source>
        <dbReference type="ARBA" id="ARBA00023125"/>
    </source>
</evidence>
<dbReference type="InterPro" id="IPR036271">
    <property type="entry name" value="Tet_transcr_reg_TetR-rel_C_sf"/>
</dbReference>
<dbReference type="GO" id="GO:0003677">
    <property type="term" value="F:DNA binding"/>
    <property type="evidence" value="ECO:0007669"/>
    <property type="project" value="UniProtKB-UniRule"/>
</dbReference>
<name>A0A1I4CS12_9HYPH</name>
<dbReference type="PANTHER" id="PTHR47506">
    <property type="entry name" value="TRANSCRIPTIONAL REGULATORY PROTEIN"/>
    <property type="match status" value="1"/>
</dbReference>
<evidence type="ECO:0000256" key="3">
    <source>
        <dbReference type="ARBA" id="ARBA00023163"/>
    </source>
</evidence>
<dbReference type="PRINTS" id="PR00455">
    <property type="entry name" value="HTHTETR"/>
</dbReference>
<evidence type="ECO:0000313" key="6">
    <source>
        <dbReference type="EMBL" id="SFK84042.1"/>
    </source>
</evidence>
<protein>
    <submittedName>
        <fullName evidence="6">Transcriptional regulator, TetR family</fullName>
    </submittedName>
</protein>
<keyword evidence="3" id="KW-0804">Transcription</keyword>
<feature type="domain" description="HTH tetR-type" evidence="5">
    <location>
        <begin position="23"/>
        <end position="83"/>
    </location>
</feature>
<accession>A0A1I4CS12</accession>
<dbReference type="InterPro" id="IPR001647">
    <property type="entry name" value="HTH_TetR"/>
</dbReference>
<dbReference type="OrthoDB" id="9787680at2"/>
<dbReference type="InterPro" id="IPR009057">
    <property type="entry name" value="Homeodomain-like_sf"/>
</dbReference>
<dbReference type="Gene3D" id="1.10.357.10">
    <property type="entry name" value="Tetracycline Repressor, domain 2"/>
    <property type="match status" value="1"/>
</dbReference>
<dbReference type="Pfam" id="PF00440">
    <property type="entry name" value="TetR_N"/>
    <property type="match status" value="1"/>
</dbReference>
<keyword evidence="1" id="KW-0805">Transcription regulation</keyword>
<gene>
    <name evidence="6" type="ORF">SAMN04488498_11472</name>
</gene>
<proteinExistence type="predicted"/>
<evidence type="ECO:0000313" key="7">
    <source>
        <dbReference type="Proteomes" id="UP000323300"/>
    </source>
</evidence>
<keyword evidence="2 4" id="KW-0238">DNA-binding</keyword>